<dbReference type="SUPFAM" id="SSF52172">
    <property type="entry name" value="CheY-like"/>
    <property type="match status" value="1"/>
</dbReference>
<keyword evidence="11" id="KW-1185">Reference proteome</keyword>
<dbReference type="PROSITE" id="PS50110">
    <property type="entry name" value="RESPONSE_REGULATORY"/>
    <property type="match status" value="1"/>
</dbReference>
<keyword evidence="1 6" id="KW-0597">Phosphoprotein</keyword>
<dbReference type="CDD" id="cd19935">
    <property type="entry name" value="REC_OmpR_CusR-like"/>
    <property type="match status" value="1"/>
</dbReference>
<feature type="DNA-binding region" description="OmpR/PhoB-type" evidence="7">
    <location>
        <begin position="144"/>
        <end position="242"/>
    </location>
</feature>
<dbReference type="PANTHER" id="PTHR48111:SF76">
    <property type="entry name" value="TWO-COMPONENT RESPONSE REGULATOR"/>
    <property type="match status" value="1"/>
</dbReference>
<dbReference type="InterPro" id="IPR011006">
    <property type="entry name" value="CheY-like_superfamily"/>
</dbReference>
<dbReference type="KEGG" id="gai:IMCC3135_28075"/>
<evidence type="ECO:0000256" key="4">
    <source>
        <dbReference type="ARBA" id="ARBA00023125"/>
    </source>
</evidence>
<dbReference type="Pfam" id="PF00072">
    <property type="entry name" value="Response_reg"/>
    <property type="match status" value="1"/>
</dbReference>
<protein>
    <submittedName>
        <fullName evidence="10">Transcriptional activator protein CopR</fullName>
    </submittedName>
</protein>
<dbReference type="InterPro" id="IPR036388">
    <property type="entry name" value="WH-like_DNA-bd_sf"/>
</dbReference>
<evidence type="ECO:0000256" key="5">
    <source>
        <dbReference type="ARBA" id="ARBA00023163"/>
    </source>
</evidence>
<gene>
    <name evidence="10" type="primary">copR_4</name>
    <name evidence="10" type="ORF">IMCC3135_28075</name>
</gene>
<dbReference type="CDD" id="cd00383">
    <property type="entry name" value="trans_reg_C"/>
    <property type="match status" value="1"/>
</dbReference>
<dbReference type="Pfam" id="PF00486">
    <property type="entry name" value="Trans_reg_C"/>
    <property type="match status" value="1"/>
</dbReference>
<dbReference type="AlphaFoldDB" id="A0A2Z2P4R2"/>
<dbReference type="FunFam" id="3.40.50.2300:FF:000001">
    <property type="entry name" value="DNA-binding response regulator PhoB"/>
    <property type="match status" value="1"/>
</dbReference>
<dbReference type="FunFam" id="1.10.10.10:FF:000005">
    <property type="entry name" value="Two-component system response regulator"/>
    <property type="match status" value="1"/>
</dbReference>
<feature type="modified residue" description="4-aspartylphosphate" evidence="6">
    <location>
        <position position="70"/>
    </location>
</feature>
<sequence>MSFAAAQAMSAIVPISRTLMKILVAEDDQRTADFLRKGLIEIGYTVDCVSDGRDALSHCLYNNYDLVLLDRMMPGMDGLDVLKALRAAKSQVPVIFLTALADVDDRVEGLVAGGDDYLVKPFAFSELLARITVVSRRPKATEVTTSLKVHDLTLDLLTRTAMRGNVKIELHAKEFAMLEILMRNNGKIVTKTMLLEQVWDFNFDPRTTVVETHISRLRAKIDKPFDIQLLHNTRNSGYSLYAPS</sequence>
<keyword evidence="5" id="KW-0804">Transcription</keyword>
<dbReference type="Gene3D" id="1.10.10.10">
    <property type="entry name" value="Winged helix-like DNA-binding domain superfamily/Winged helix DNA-binding domain"/>
    <property type="match status" value="1"/>
</dbReference>
<accession>A0A2Z2P4R2</accession>
<evidence type="ECO:0000259" key="9">
    <source>
        <dbReference type="PROSITE" id="PS51755"/>
    </source>
</evidence>
<dbReference type="PROSITE" id="PS51755">
    <property type="entry name" value="OMPR_PHOB"/>
    <property type="match status" value="1"/>
</dbReference>
<evidence type="ECO:0000256" key="7">
    <source>
        <dbReference type="PROSITE-ProRule" id="PRU01091"/>
    </source>
</evidence>
<dbReference type="SMART" id="SM00448">
    <property type="entry name" value="REC"/>
    <property type="match status" value="1"/>
</dbReference>
<name>A0A2Z2P4R2_9GAMM</name>
<evidence type="ECO:0000256" key="6">
    <source>
        <dbReference type="PROSITE-ProRule" id="PRU00169"/>
    </source>
</evidence>
<dbReference type="GO" id="GO:0005829">
    <property type="term" value="C:cytosol"/>
    <property type="evidence" value="ECO:0007669"/>
    <property type="project" value="TreeGrafter"/>
</dbReference>
<dbReference type="PANTHER" id="PTHR48111">
    <property type="entry name" value="REGULATOR OF RPOS"/>
    <property type="match status" value="1"/>
</dbReference>
<keyword evidence="2" id="KW-0902">Two-component regulatory system</keyword>
<dbReference type="InterPro" id="IPR001867">
    <property type="entry name" value="OmpR/PhoB-type_DNA-bd"/>
</dbReference>
<dbReference type="InterPro" id="IPR039420">
    <property type="entry name" value="WalR-like"/>
</dbReference>
<dbReference type="Proteomes" id="UP000250079">
    <property type="component" value="Chromosome"/>
</dbReference>
<feature type="domain" description="OmpR/PhoB-type" evidence="9">
    <location>
        <begin position="144"/>
        <end position="242"/>
    </location>
</feature>
<keyword evidence="3" id="KW-0805">Transcription regulation</keyword>
<dbReference type="GO" id="GO:0000976">
    <property type="term" value="F:transcription cis-regulatory region binding"/>
    <property type="evidence" value="ECO:0007669"/>
    <property type="project" value="TreeGrafter"/>
</dbReference>
<reference evidence="10 11" key="1">
    <citation type="submission" date="2016-12" db="EMBL/GenBank/DDBJ databases">
        <authorList>
            <person name="Song W.-J."/>
            <person name="Kurnit D.M."/>
        </authorList>
    </citation>
    <scope>NUCLEOTIDE SEQUENCE [LARGE SCALE GENOMIC DNA]</scope>
    <source>
        <strain evidence="10 11">IMCC3135</strain>
    </source>
</reference>
<evidence type="ECO:0000313" key="11">
    <source>
        <dbReference type="Proteomes" id="UP000250079"/>
    </source>
</evidence>
<dbReference type="InterPro" id="IPR001789">
    <property type="entry name" value="Sig_transdc_resp-reg_receiver"/>
</dbReference>
<evidence type="ECO:0000256" key="3">
    <source>
        <dbReference type="ARBA" id="ARBA00023015"/>
    </source>
</evidence>
<evidence type="ECO:0000259" key="8">
    <source>
        <dbReference type="PROSITE" id="PS50110"/>
    </source>
</evidence>
<dbReference type="GO" id="GO:0000156">
    <property type="term" value="F:phosphorelay response regulator activity"/>
    <property type="evidence" value="ECO:0007669"/>
    <property type="project" value="TreeGrafter"/>
</dbReference>
<dbReference type="Gene3D" id="6.10.250.690">
    <property type="match status" value="1"/>
</dbReference>
<keyword evidence="4 7" id="KW-0238">DNA-binding</keyword>
<feature type="domain" description="Response regulatory" evidence="8">
    <location>
        <begin position="21"/>
        <end position="135"/>
    </location>
</feature>
<dbReference type="Gene3D" id="3.40.50.2300">
    <property type="match status" value="1"/>
</dbReference>
<proteinExistence type="predicted"/>
<evidence type="ECO:0000256" key="1">
    <source>
        <dbReference type="ARBA" id="ARBA00022553"/>
    </source>
</evidence>
<dbReference type="SMART" id="SM00862">
    <property type="entry name" value="Trans_reg_C"/>
    <property type="match status" value="1"/>
</dbReference>
<evidence type="ECO:0000313" key="10">
    <source>
        <dbReference type="EMBL" id="ASJ75667.1"/>
    </source>
</evidence>
<evidence type="ECO:0000256" key="2">
    <source>
        <dbReference type="ARBA" id="ARBA00023012"/>
    </source>
</evidence>
<dbReference type="GO" id="GO:0032993">
    <property type="term" value="C:protein-DNA complex"/>
    <property type="evidence" value="ECO:0007669"/>
    <property type="project" value="TreeGrafter"/>
</dbReference>
<organism evidence="10 11">
    <name type="scientific">Granulosicoccus antarcticus IMCC3135</name>
    <dbReference type="NCBI Taxonomy" id="1192854"/>
    <lineage>
        <taxon>Bacteria</taxon>
        <taxon>Pseudomonadati</taxon>
        <taxon>Pseudomonadota</taxon>
        <taxon>Gammaproteobacteria</taxon>
        <taxon>Chromatiales</taxon>
        <taxon>Granulosicoccaceae</taxon>
        <taxon>Granulosicoccus</taxon>
    </lineage>
</organism>
<dbReference type="GO" id="GO:0006355">
    <property type="term" value="P:regulation of DNA-templated transcription"/>
    <property type="evidence" value="ECO:0007669"/>
    <property type="project" value="InterPro"/>
</dbReference>
<dbReference type="EMBL" id="CP018632">
    <property type="protein sequence ID" value="ASJ75667.1"/>
    <property type="molecule type" value="Genomic_DNA"/>
</dbReference>